<evidence type="ECO:0000313" key="1">
    <source>
        <dbReference type="EMBL" id="KAJ9096487.1"/>
    </source>
</evidence>
<protein>
    <submittedName>
        <fullName evidence="1">Uncharacterized protein</fullName>
    </submittedName>
</protein>
<accession>A0ACC2VB18</accession>
<evidence type="ECO:0000313" key="2">
    <source>
        <dbReference type="Proteomes" id="UP001230649"/>
    </source>
</evidence>
<organism evidence="1 2">
    <name type="scientific">Naganishia adeliensis</name>
    <dbReference type="NCBI Taxonomy" id="92952"/>
    <lineage>
        <taxon>Eukaryota</taxon>
        <taxon>Fungi</taxon>
        <taxon>Dikarya</taxon>
        <taxon>Basidiomycota</taxon>
        <taxon>Agaricomycotina</taxon>
        <taxon>Tremellomycetes</taxon>
        <taxon>Filobasidiales</taxon>
        <taxon>Filobasidiaceae</taxon>
        <taxon>Naganishia</taxon>
    </lineage>
</organism>
<reference evidence="1" key="1">
    <citation type="submission" date="2023-04" db="EMBL/GenBank/DDBJ databases">
        <title>Draft Genome sequencing of Naganishia species isolated from polar environments using Oxford Nanopore Technology.</title>
        <authorList>
            <person name="Leo P."/>
            <person name="Venkateswaran K."/>
        </authorList>
    </citation>
    <scope>NUCLEOTIDE SEQUENCE</scope>
    <source>
        <strain evidence="1">MNA-CCFEE 5262</strain>
    </source>
</reference>
<dbReference type="Proteomes" id="UP001230649">
    <property type="component" value="Unassembled WGS sequence"/>
</dbReference>
<gene>
    <name evidence="1" type="ORF">QFC20_006430</name>
</gene>
<comment type="caution">
    <text evidence="1">The sequence shown here is derived from an EMBL/GenBank/DDBJ whole genome shotgun (WGS) entry which is preliminary data.</text>
</comment>
<dbReference type="EMBL" id="JASBWS010000113">
    <property type="protein sequence ID" value="KAJ9096487.1"/>
    <property type="molecule type" value="Genomic_DNA"/>
</dbReference>
<proteinExistence type="predicted"/>
<name>A0ACC2VB18_9TREE</name>
<sequence length="973" mass="106344">MSGSQSTSASSVSERQAEIRARISALPQGTRQSLDRGSSPLLNPSRQTPASVYDTIYALSDDFPREQYPFPIVTPPSGSQPSQLPGPTNGKNGGKTLYILLPVFIILFTLLVLLIVFLIGIIYNKRRRGIRLIEDGGPLDLSRNDGVIGEGGIEGVESRWLEQVSEDVRQGYRRAKDYQLQYPPSSLATDITLSQFLSIQEKGVSAWCFEPDYEANPSMYVESRTEITFLADGPGMAMREGGANTVLANLPIPKINEVYYFEAKMYEKPPTTEVVVGLATKPYPSFRMPGWNRISVGYFSSDGFKCHNYPFTAASHGPSLNEGDVLGVGYRPRTGTVFFTKNGRKLDDCYTGLANHNMFPAIGSNGAATVHVNLGQAGFVFIEANVKKWGLAPMVGTLAPPPAYGSERGSILLDVGYGVPGASSIDTIGNMARRLIETGASSAQVPGSRPGESTPSAYGSQPIPAAGAMSRNLGHRRTSSRRERRFGGSLGANDSSLPSHPSPLREAEESQALDSVDEGTAPRADRDLAQPRYHSPTDRPELNRSFPSAVAEDDHVASSDYHSTQSHRTSSSRASVSSNDGSTAGDRDQYGTYRDDPNDPHDGTLEGEMYDGSRHSPGGSPLPHNPPTPNVLDISLRSIRHHQESPAYFGGRANRPEADSLADATRSEERRRRRAAAQGDRARNDGLEARLQALVSGVFGQQNDQPPPGYSPLDPNVYSLDSELRLSRARSSNRRDRPTEYPGLDDEPDAQSSGAQAYGQGYIDPILLNPEDLQCLEECMGISWPKGLDLDMVVALVGLDYEGNVINNRSGARTMWNSREWLRYMKHVGKNPPPVPKDRLPRTPPTPQHLIFNMACLEITGTELAKEITLPFLQRELDPMRRFAEALINSKDPHAALYVLSSKAGSFSPWHVDAAGEVHWLAVLSGVKWVFLLPPTDHNLLVYKMVDTGTIRCLLRANLDGSRGCLSRKRLDV</sequence>
<keyword evidence="2" id="KW-1185">Reference proteome</keyword>